<feature type="region of interest" description="Disordered" evidence="2">
    <location>
        <begin position="1"/>
        <end position="23"/>
    </location>
</feature>
<protein>
    <recommendedName>
        <fullName evidence="5">Helix-turn-helix domain-containing protein</fullName>
    </recommendedName>
</protein>
<dbReference type="AlphaFoldDB" id="A0A401W0Q4"/>
<dbReference type="InterPro" id="IPR001387">
    <property type="entry name" value="Cro/C1-type_HTH"/>
</dbReference>
<name>A0A401W0Q4_STREY</name>
<dbReference type="RefSeq" id="WP_125054159.1">
    <property type="nucleotide sequence ID" value="NZ_BHZD01000001.1"/>
</dbReference>
<dbReference type="Pfam" id="PF13560">
    <property type="entry name" value="HTH_31"/>
    <property type="match status" value="1"/>
</dbReference>
<evidence type="ECO:0000256" key="2">
    <source>
        <dbReference type="SAM" id="MobiDB-lite"/>
    </source>
</evidence>
<sequence length="412" mass="45883">MRPELGPGHTGRGPDRLAPLDNVPEGPRKVLVARLRTLREASGLTLAQVTRGLAEQGVVLSVSRLSKFLNGHEIPSRAQIAALHQVCDAASDTARAREAVRATQKLLYAVVDAERERKPLRAHECDVAEAREQQELLRAEAAAKLGTLREELEHERALRRKAEEALQRLAEQAGGHAREIGELTRERDSARRRVAELEDEIAQGEAVVRLRRSEVRHLDEMAAETAREIARHEGTDPPPTAPSAGPLSVTDLFALVEELRDADRDAAADVAVDTFCVESPDGIPALWRKFREHSRKLDAERLLAAAARLCSGVQLYHLCRTGAFRRTAFILNTEVVTGDHLIDFIGGKAPVGELARFGKACHERDDQEALGLLAAACEDRPEAAVRDYYRERDLRMNAWSPGRPRPWWQFWR</sequence>
<evidence type="ECO:0000313" key="4">
    <source>
        <dbReference type="Proteomes" id="UP000286746"/>
    </source>
</evidence>
<evidence type="ECO:0000256" key="1">
    <source>
        <dbReference type="SAM" id="Coils"/>
    </source>
</evidence>
<accession>A0A401W0Q4</accession>
<evidence type="ECO:0008006" key="5">
    <source>
        <dbReference type="Google" id="ProtNLM"/>
    </source>
</evidence>
<dbReference type="Proteomes" id="UP000286746">
    <property type="component" value="Unassembled WGS sequence"/>
</dbReference>
<feature type="coiled-coil region" evidence="1">
    <location>
        <begin position="120"/>
        <end position="207"/>
    </location>
</feature>
<organism evidence="3 4">
    <name type="scientific">Streptomyces paromomycinus</name>
    <name type="common">Streptomyces rimosus subsp. paromomycinus</name>
    <dbReference type="NCBI Taxonomy" id="92743"/>
    <lineage>
        <taxon>Bacteria</taxon>
        <taxon>Bacillati</taxon>
        <taxon>Actinomycetota</taxon>
        <taxon>Actinomycetes</taxon>
        <taxon>Kitasatosporales</taxon>
        <taxon>Streptomycetaceae</taxon>
        <taxon>Streptomyces</taxon>
    </lineage>
</organism>
<dbReference type="EMBL" id="BHZD01000001">
    <property type="protein sequence ID" value="GCD42897.1"/>
    <property type="molecule type" value="Genomic_DNA"/>
</dbReference>
<keyword evidence="4" id="KW-1185">Reference proteome</keyword>
<comment type="caution">
    <text evidence="3">The sequence shown here is derived from an EMBL/GenBank/DDBJ whole genome shotgun (WGS) entry which is preliminary data.</text>
</comment>
<proteinExistence type="predicted"/>
<keyword evidence="1" id="KW-0175">Coiled coil</keyword>
<dbReference type="CDD" id="cd00093">
    <property type="entry name" value="HTH_XRE"/>
    <property type="match status" value="1"/>
</dbReference>
<reference evidence="3 4" key="1">
    <citation type="submission" date="2018-11" db="EMBL/GenBank/DDBJ databases">
        <title>Whole genome sequence of Streptomyces paromomycinus NBRC 15454(T).</title>
        <authorList>
            <person name="Komaki H."/>
            <person name="Tamura T."/>
        </authorList>
    </citation>
    <scope>NUCLEOTIDE SEQUENCE [LARGE SCALE GENOMIC DNA]</scope>
    <source>
        <strain evidence="3 4">NBRC 15454</strain>
    </source>
</reference>
<gene>
    <name evidence="3" type="ORF">GKJPGBOP_02572</name>
</gene>
<evidence type="ECO:0000313" key="3">
    <source>
        <dbReference type="EMBL" id="GCD42897.1"/>
    </source>
</evidence>